<proteinExistence type="predicted"/>
<reference evidence="2" key="1">
    <citation type="submission" date="2022-11" db="UniProtKB">
        <authorList>
            <consortium name="WormBaseParasite"/>
        </authorList>
    </citation>
    <scope>IDENTIFICATION</scope>
</reference>
<sequence length="102" mass="10698">MFSGGGSMSGSNKTIESTTTTGGLSGSSTTPQSGFGSTLIDAGPEGTTIPFEPLMATDTMIKNDGAKNISTKLMCVTGMKEYESRSLEELRVFDYEANRKGP</sequence>
<accession>A0AC34QFN2</accession>
<dbReference type="Proteomes" id="UP000887576">
    <property type="component" value="Unplaced"/>
</dbReference>
<evidence type="ECO:0000313" key="1">
    <source>
        <dbReference type="Proteomes" id="UP000887576"/>
    </source>
</evidence>
<protein>
    <submittedName>
        <fullName evidence="2">Uncharacterized protein</fullName>
    </submittedName>
</protein>
<evidence type="ECO:0000313" key="2">
    <source>
        <dbReference type="WBParaSite" id="JU765_v2.g15909.t1"/>
    </source>
</evidence>
<name>A0AC34QFN2_9BILA</name>
<organism evidence="1 2">
    <name type="scientific">Panagrolaimus sp. JU765</name>
    <dbReference type="NCBI Taxonomy" id="591449"/>
    <lineage>
        <taxon>Eukaryota</taxon>
        <taxon>Metazoa</taxon>
        <taxon>Ecdysozoa</taxon>
        <taxon>Nematoda</taxon>
        <taxon>Chromadorea</taxon>
        <taxon>Rhabditida</taxon>
        <taxon>Tylenchina</taxon>
        <taxon>Panagrolaimomorpha</taxon>
        <taxon>Panagrolaimoidea</taxon>
        <taxon>Panagrolaimidae</taxon>
        <taxon>Panagrolaimus</taxon>
    </lineage>
</organism>
<dbReference type="WBParaSite" id="JU765_v2.g15909.t1">
    <property type="protein sequence ID" value="JU765_v2.g15909.t1"/>
    <property type="gene ID" value="JU765_v2.g15909"/>
</dbReference>